<keyword evidence="5" id="KW-1185">Reference proteome</keyword>
<dbReference type="InterPro" id="IPR007440">
    <property type="entry name" value="Chorismate--pyruvate_lyase"/>
</dbReference>
<accession>A0AAE6YHM2</accession>
<dbReference type="InterPro" id="IPR028978">
    <property type="entry name" value="Chorismate_lyase_/UTRA_dom_sf"/>
</dbReference>
<dbReference type="RefSeq" id="WP_133942397.1">
    <property type="nucleotide sequence ID" value="NZ_CP038241.1"/>
</dbReference>
<sequence length="171" mass="19824">MDFHVDVDRLSNSKLYWLNDVNNLVAGLTQFYGKIQLDKKSQQILQANKFEKDLLKVDSALVRQITLSNNNKIIVFARTIIPTPTYSLFTEELNSLGNKPIGDTLLYKNDFQRSKFIIRELPTQVFKNETGLISNQNIYSRSSIFSYIPSKHLKILITEYFLFLPELTNVK</sequence>
<dbReference type="Proteomes" id="UP000502004">
    <property type="component" value="Chromosome"/>
</dbReference>
<keyword evidence="1" id="KW-0963">Cytoplasm</keyword>
<name>A0AAE6YHM2_9GAMM</name>
<dbReference type="KEGG" id="aii:E4K63_02325"/>
<keyword evidence="2" id="KW-0831">Ubiquinone biosynthesis</keyword>
<dbReference type="AlphaFoldDB" id="A0AAE6YHM2"/>
<dbReference type="GO" id="GO:0006744">
    <property type="term" value="P:ubiquinone biosynthetic process"/>
    <property type="evidence" value="ECO:0007669"/>
    <property type="project" value="UniProtKB-KW"/>
</dbReference>
<dbReference type="SUPFAM" id="SSF64288">
    <property type="entry name" value="Chorismate lyase-like"/>
    <property type="match status" value="1"/>
</dbReference>
<evidence type="ECO:0000256" key="3">
    <source>
        <dbReference type="ARBA" id="ARBA00023239"/>
    </source>
</evidence>
<evidence type="ECO:0000313" key="4">
    <source>
        <dbReference type="EMBL" id="QIV95726.1"/>
    </source>
</evidence>
<dbReference type="GO" id="GO:0008813">
    <property type="term" value="F:chorismate lyase activity"/>
    <property type="evidence" value="ECO:0007669"/>
    <property type="project" value="InterPro"/>
</dbReference>
<gene>
    <name evidence="4" type="ORF">E4K63_02325</name>
</gene>
<organism evidence="4 5">
    <name type="scientific">Allofrancisella inopinata</name>
    <dbReference type="NCBI Taxonomy" id="1085647"/>
    <lineage>
        <taxon>Bacteria</taxon>
        <taxon>Pseudomonadati</taxon>
        <taxon>Pseudomonadota</taxon>
        <taxon>Gammaproteobacteria</taxon>
        <taxon>Thiotrichales</taxon>
        <taxon>Francisellaceae</taxon>
        <taxon>Allofrancisella</taxon>
    </lineage>
</organism>
<dbReference type="EMBL" id="CP038241">
    <property type="protein sequence ID" value="QIV95726.1"/>
    <property type="molecule type" value="Genomic_DNA"/>
</dbReference>
<evidence type="ECO:0000313" key="5">
    <source>
        <dbReference type="Proteomes" id="UP000502004"/>
    </source>
</evidence>
<dbReference type="PANTHER" id="PTHR38683:SF1">
    <property type="entry name" value="CHORISMATE PYRUVATE-LYASE"/>
    <property type="match status" value="1"/>
</dbReference>
<protein>
    <submittedName>
        <fullName evidence="4">Chorismate lyase</fullName>
    </submittedName>
</protein>
<proteinExistence type="predicted"/>
<evidence type="ECO:0000256" key="2">
    <source>
        <dbReference type="ARBA" id="ARBA00022688"/>
    </source>
</evidence>
<keyword evidence="3 4" id="KW-0456">Lyase</keyword>
<dbReference type="PANTHER" id="PTHR38683">
    <property type="entry name" value="CHORISMATE PYRUVATE-LYASE"/>
    <property type="match status" value="1"/>
</dbReference>
<dbReference type="Gene3D" id="3.40.1410.10">
    <property type="entry name" value="Chorismate lyase-like"/>
    <property type="match status" value="1"/>
</dbReference>
<dbReference type="Pfam" id="PF04345">
    <property type="entry name" value="Chor_lyase"/>
    <property type="match status" value="1"/>
</dbReference>
<reference evidence="4 5" key="1">
    <citation type="submission" date="2019-03" db="EMBL/GenBank/DDBJ databases">
        <title>Complete Genome Sequence of Allofrancisella inopinata Strain SYSU YG23 Isolated from Water-Cooling Systems in China.</title>
        <authorList>
            <person name="Ohrman C."/>
            <person name="Uneklint I."/>
            <person name="Sjodin A."/>
        </authorList>
    </citation>
    <scope>NUCLEOTIDE SEQUENCE [LARGE SCALE GENOMIC DNA]</scope>
    <source>
        <strain evidence="4 5">SYSU YG23</strain>
    </source>
</reference>
<dbReference type="GO" id="GO:0005829">
    <property type="term" value="C:cytosol"/>
    <property type="evidence" value="ECO:0007669"/>
    <property type="project" value="TreeGrafter"/>
</dbReference>
<evidence type="ECO:0000256" key="1">
    <source>
        <dbReference type="ARBA" id="ARBA00022490"/>
    </source>
</evidence>